<dbReference type="Proteomes" id="UP000326198">
    <property type="component" value="Unassembled WGS sequence"/>
</dbReference>
<dbReference type="Pfam" id="PF11976">
    <property type="entry name" value="Rad60-SLD"/>
    <property type="match status" value="1"/>
</dbReference>
<reference evidence="3 4" key="1">
    <citation type="submission" date="2019-04" db="EMBL/GenBank/DDBJ databases">
        <title>Friends and foes A comparative genomics studyof 23 Aspergillus species from section Flavi.</title>
        <authorList>
            <consortium name="DOE Joint Genome Institute"/>
            <person name="Kjaerbolling I."/>
            <person name="Vesth T."/>
            <person name="Frisvad J.C."/>
            <person name="Nybo J.L."/>
            <person name="Theobald S."/>
            <person name="Kildgaard S."/>
            <person name="Isbrandt T."/>
            <person name="Kuo A."/>
            <person name="Sato A."/>
            <person name="Lyhne E.K."/>
            <person name="Kogle M.E."/>
            <person name="Wiebenga A."/>
            <person name="Kun R.S."/>
            <person name="Lubbers R.J."/>
            <person name="Makela M.R."/>
            <person name="Barry K."/>
            <person name="Chovatia M."/>
            <person name="Clum A."/>
            <person name="Daum C."/>
            <person name="Haridas S."/>
            <person name="He G."/>
            <person name="LaButti K."/>
            <person name="Lipzen A."/>
            <person name="Mondo S."/>
            <person name="Riley R."/>
            <person name="Salamov A."/>
            <person name="Simmons B.A."/>
            <person name="Magnuson J.K."/>
            <person name="Henrissat B."/>
            <person name="Mortensen U.H."/>
            <person name="Larsen T.O."/>
            <person name="Devries R.P."/>
            <person name="Grigoriev I.V."/>
            <person name="Machida M."/>
            <person name="Baker S.E."/>
            <person name="Andersen M.R."/>
        </authorList>
    </citation>
    <scope>NUCLEOTIDE SEQUENCE [LARGE SCALE GENOMIC DNA]</scope>
    <source>
        <strain evidence="3 4">IBT 29228</strain>
    </source>
</reference>
<dbReference type="OrthoDB" id="3365399at2759"/>
<sequence length="399" mass="44596">MRSFFNRPSWATRGDDDDLDSIDFYRRAGQTYTDIIGASKEARDSSLDRSSSCTTQDGKVCKRRHILHEQLSRETTSRALPEDGEEKGDIQGISLHSLDSCKTLSDISDRNDCRTSVQLPTDKLTAVADSEVDSSNIRGVQQTHSGPYSGANAEITRTKKAVDKTPVSCDPLKNQRKVAIHTDQHPDSTEYDTVVQILITSKIQNTKPLIVHRKMSQSLRDVRLAWCNRQSIPKEMQPSILLTWKGRRLFDVTTCRSLGISMPKGLTASSVYGDHIQHDSKHIRIHMEAVIEDNIMAMDDWQASDERYSVSAQECTATDSSSRLLSTRVVLKCPSSGDMELNVSPRTHVSQLVTIFCDAKQIPKNREVFLVFDGDRLVSTSCLSTYDIADGDLVDVVIK</sequence>
<dbReference type="AlphaFoldDB" id="A0A5N7B439"/>
<feature type="region of interest" description="Disordered" evidence="1">
    <location>
        <begin position="72"/>
        <end position="91"/>
    </location>
</feature>
<evidence type="ECO:0000313" key="4">
    <source>
        <dbReference type="Proteomes" id="UP000326198"/>
    </source>
</evidence>
<name>A0A5N7B439_9EURO</name>
<accession>A0A5N7B439</accession>
<evidence type="ECO:0000313" key="3">
    <source>
        <dbReference type="EMBL" id="KAE8376864.1"/>
    </source>
</evidence>
<dbReference type="SUPFAM" id="SSF54236">
    <property type="entry name" value="Ubiquitin-like"/>
    <property type="match status" value="1"/>
</dbReference>
<dbReference type="InterPro" id="IPR022617">
    <property type="entry name" value="Rad60/SUMO-like_dom"/>
</dbReference>
<gene>
    <name evidence="3" type="ORF">BDV26DRAFT_264908</name>
</gene>
<dbReference type="PROSITE" id="PS50053">
    <property type="entry name" value="UBIQUITIN_2"/>
    <property type="match status" value="1"/>
</dbReference>
<dbReference type="InterPro" id="IPR029071">
    <property type="entry name" value="Ubiquitin-like_domsf"/>
</dbReference>
<organism evidence="3 4">
    <name type="scientific">Aspergillus bertholletiae</name>
    <dbReference type="NCBI Taxonomy" id="1226010"/>
    <lineage>
        <taxon>Eukaryota</taxon>
        <taxon>Fungi</taxon>
        <taxon>Dikarya</taxon>
        <taxon>Ascomycota</taxon>
        <taxon>Pezizomycotina</taxon>
        <taxon>Eurotiomycetes</taxon>
        <taxon>Eurotiomycetidae</taxon>
        <taxon>Eurotiales</taxon>
        <taxon>Aspergillaceae</taxon>
        <taxon>Aspergillus</taxon>
        <taxon>Aspergillus subgen. Circumdati</taxon>
    </lineage>
</organism>
<dbReference type="EMBL" id="ML736233">
    <property type="protein sequence ID" value="KAE8376864.1"/>
    <property type="molecule type" value="Genomic_DNA"/>
</dbReference>
<evidence type="ECO:0000256" key="1">
    <source>
        <dbReference type="SAM" id="MobiDB-lite"/>
    </source>
</evidence>
<evidence type="ECO:0000259" key="2">
    <source>
        <dbReference type="PROSITE" id="PS50053"/>
    </source>
</evidence>
<proteinExistence type="predicted"/>
<feature type="domain" description="Ubiquitin-like" evidence="2">
    <location>
        <begin position="327"/>
        <end position="399"/>
    </location>
</feature>
<dbReference type="InterPro" id="IPR000626">
    <property type="entry name" value="Ubiquitin-like_dom"/>
</dbReference>
<keyword evidence="4" id="KW-1185">Reference proteome</keyword>
<dbReference type="Gene3D" id="3.10.20.90">
    <property type="entry name" value="Phosphatidylinositol 3-kinase Catalytic Subunit, Chain A, domain 1"/>
    <property type="match status" value="1"/>
</dbReference>
<protein>
    <submittedName>
        <fullName evidence="3">Ubiquitin-2 like Rad60 SUMO-like-domain-containing protein</fullName>
    </submittedName>
</protein>